<comment type="caution">
    <text evidence="5">The sequence shown here is derived from an EMBL/GenBank/DDBJ whole genome shotgun (WGS) entry which is preliminary data.</text>
</comment>
<protein>
    <submittedName>
        <fullName evidence="5">NAD(P)-binding protein</fullName>
    </submittedName>
</protein>
<evidence type="ECO:0000313" key="5">
    <source>
        <dbReference type="EMBL" id="KAK7057632.1"/>
    </source>
</evidence>
<name>A0AAW0E1G8_9AGAR</name>
<evidence type="ECO:0000256" key="1">
    <source>
        <dbReference type="ARBA" id="ARBA00005107"/>
    </source>
</evidence>
<evidence type="ECO:0000313" key="6">
    <source>
        <dbReference type="Proteomes" id="UP001362999"/>
    </source>
</evidence>
<evidence type="ECO:0000256" key="3">
    <source>
        <dbReference type="ARBA" id="ARBA00022589"/>
    </source>
</evidence>
<comment type="pathway">
    <text evidence="1">Alkaloid biosynthesis; ergot alkaloid biosynthesis.</text>
</comment>
<dbReference type="EMBL" id="JAWWNJ010000004">
    <property type="protein sequence ID" value="KAK7057632.1"/>
    <property type="molecule type" value="Genomic_DNA"/>
</dbReference>
<gene>
    <name evidence="5" type="ORF">R3P38DRAFT_2842171</name>
</gene>
<proteinExistence type="inferred from homology"/>
<dbReference type="AlphaFoldDB" id="A0AAW0E1G8"/>
<dbReference type="SUPFAM" id="SSF51735">
    <property type="entry name" value="NAD(P)-binding Rossmann-fold domains"/>
    <property type="match status" value="1"/>
</dbReference>
<dbReference type="Proteomes" id="UP001362999">
    <property type="component" value="Unassembled WGS sequence"/>
</dbReference>
<dbReference type="InterPro" id="IPR036291">
    <property type="entry name" value="NAD(P)-bd_dom_sf"/>
</dbReference>
<organism evidence="5 6">
    <name type="scientific">Favolaschia claudopus</name>
    <dbReference type="NCBI Taxonomy" id="2862362"/>
    <lineage>
        <taxon>Eukaryota</taxon>
        <taxon>Fungi</taxon>
        <taxon>Dikarya</taxon>
        <taxon>Basidiomycota</taxon>
        <taxon>Agaricomycotina</taxon>
        <taxon>Agaricomycetes</taxon>
        <taxon>Agaricomycetidae</taxon>
        <taxon>Agaricales</taxon>
        <taxon>Marasmiineae</taxon>
        <taxon>Mycenaceae</taxon>
        <taxon>Favolaschia</taxon>
    </lineage>
</organism>
<dbReference type="InterPro" id="IPR051604">
    <property type="entry name" value="Ergot_Alk_Oxidoreductase"/>
</dbReference>
<dbReference type="PANTHER" id="PTHR43162">
    <property type="match status" value="1"/>
</dbReference>
<keyword evidence="4" id="KW-0560">Oxidoreductase</keyword>
<dbReference type="NCBIfam" id="TIGR03649">
    <property type="entry name" value="ergot_EASG"/>
    <property type="match status" value="1"/>
</dbReference>
<dbReference type="InterPro" id="IPR019901">
    <property type="entry name" value="Ergot_alkaloid_biosynthesis"/>
</dbReference>
<evidence type="ECO:0000256" key="2">
    <source>
        <dbReference type="ARBA" id="ARBA00005372"/>
    </source>
</evidence>
<dbReference type="Gene3D" id="3.40.50.720">
    <property type="entry name" value="NAD(P)-binding Rossmann-like Domain"/>
    <property type="match status" value="1"/>
</dbReference>
<dbReference type="GO" id="GO:0016491">
    <property type="term" value="F:oxidoreductase activity"/>
    <property type="evidence" value="ECO:0007669"/>
    <property type="project" value="UniProtKB-KW"/>
</dbReference>
<dbReference type="GO" id="GO:0009820">
    <property type="term" value="P:alkaloid metabolic process"/>
    <property type="evidence" value="ECO:0007669"/>
    <property type="project" value="UniProtKB-KW"/>
</dbReference>
<accession>A0AAW0E1G8</accession>
<keyword evidence="6" id="KW-1185">Reference proteome</keyword>
<dbReference type="Gene3D" id="3.90.25.10">
    <property type="entry name" value="UDP-galactose 4-epimerase, domain 1"/>
    <property type="match status" value="1"/>
</dbReference>
<evidence type="ECO:0000256" key="4">
    <source>
        <dbReference type="ARBA" id="ARBA00023002"/>
    </source>
</evidence>
<keyword evidence="3" id="KW-0017">Alkaloid metabolism</keyword>
<reference evidence="5 6" key="1">
    <citation type="journal article" date="2024" name="J Genomics">
        <title>Draft genome sequencing and assembly of Favolaschia claudopus CIRM-BRFM 2984 isolated from oak limbs.</title>
        <authorList>
            <person name="Navarro D."/>
            <person name="Drula E."/>
            <person name="Chaduli D."/>
            <person name="Cazenave R."/>
            <person name="Ahrendt S."/>
            <person name="Wang J."/>
            <person name="Lipzen A."/>
            <person name="Daum C."/>
            <person name="Barry K."/>
            <person name="Grigoriev I.V."/>
            <person name="Favel A."/>
            <person name="Rosso M.N."/>
            <person name="Martin F."/>
        </authorList>
    </citation>
    <scope>NUCLEOTIDE SEQUENCE [LARGE SCALE GENOMIC DNA]</scope>
    <source>
        <strain evidence="5 6">CIRM-BRFM 2984</strain>
    </source>
</reference>
<sequence>MTVLLTGGTGKTATPLANLLLKANIPFLVANRSGNVPPPYKGVHFDWLDASTYQLPFDADKSIDRIYLVAPPVHDCFTPMKAFIDFAVDQGVKRFVLLSGASLPKGGPLMGKVHEYLASIDVEYCVLRPSWFFDNFRLQLAPIIRERSEIANAAQAGLIGWISTEDIADVAFEALTAATIEHTNPVMVGPELLSYAQITQMLSDATGRKIVHKNLTPDQYKQLLLNMGMPEEHAGFLAVADQKVSEGVDEKHYKEADFVGKRRMKDFIAENKHVWRTA</sequence>
<dbReference type="PANTHER" id="PTHR43162:SF1">
    <property type="entry name" value="PRESTALK A DIFFERENTIATION PROTEIN A"/>
    <property type="match status" value="1"/>
</dbReference>
<comment type="similarity">
    <text evidence="2">Belongs to the fgaFS/easG family.</text>
</comment>